<sequence>MHHALEIEEILLNIFHRCYSRHDGIDKSDLASLARICRAFKEPALDVLWKELDDLSPLTQCIPDASHQLSPNNRTRSFSRPLTQTEWDTLQRYTRRICRVMDFGSGLDEKSIEILLKPPTTQPLFPKLRYLIYKHTNAEPTHLFHLPFPSLVFIWINSDDPRWFQDSLGSLSEVSPNVNGLHLHMHQSDVTFDKLVSKCICRWQNLRTVDFPNICLDVEALAHLSRVPALTRLTFKQIVTLPDRVSPLFFSNLRDLALHSASLDPISHLLSRIRLPVIESVSAFIYSCPSRQALSSFLASLRSNADRAIKRLSLFQTSSDNDFVSSEDLLLCSEDLRPCMAFSNLHHIHLDVEWKVGLTDSDLLALASAWPNLESLDINVDWGWDAPNGITPNGLLQLLQTCPSLCQVHLAMDTRGYTDLPPSNLVLTLPPHFHLDVLDSMIEAESVPAVVALFIAIASYSNFSLHSWTGCFFILPQGWEVYDARWADVWEQVQRGIGHRDILREETAIQGPST</sequence>
<reference evidence="2" key="1">
    <citation type="submission" date="2019-10" db="EMBL/GenBank/DDBJ databases">
        <authorList>
            <consortium name="DOE Joint Genome Institute"/>
            <person name="Kuo A."/>
            <person name="Miyauchi S."/>
            <person name="Kiss E."/>
            <person name="Drula E."/>
            <person name="Kohler A."/>
            <person name="Sanchez-Garcia M."/>
            <person name="Andreopoulos B."/>
            <person name="Barry K.W."/>
            <person name="Bonito G."/>
            <person name="Buee M."/>
            <person name="Carver A."/>
            <person name="Chen C."/>
            <person name="Cichocki N."/>
            <person name="Clum A."/>
            <person name="Culley D."/>
            <person name="Crous P.W."/>
            <person name="Fauchery L."/>
            <person name="Girlanda M."/>
            <person name="Hayes R."/>
            <person name="Keri Z."/>
            <person name="LaButti K."/>
            <person name="Lipzen A."/>
            <person name="Lombard V."/>
            <person name="Magnuson J."/>
            <person name="Maillard F."/>
            <person name="Morin E."/>
            <person name="Murat C."/>
            <person name="Nolan M."/>
            <person name="Ohm R."/>
            <person name="Pangilinan J."/>
            <person name="Pereira M."/>
            <person name="Perotto S."/>
            <person name="Peter M."/>
            <person name="Riley R."/>
            <person name="Sitrit Y."/>
            <person name="Stielow B."/>
            <person name="Szollosi G."/>
            <person name="Zifcakova L."/>
            <person name="Stursova M."/>
            <person name="Spatafora J.W."/>
            <person name="Tedersoo L."/>
            <person name="Vaario L.-M."/>
            <person name="Yamada A."/>
            <person name="Yan M."/>
            <person name="Wang P."/>
            <person name="Xu J."/>
            <person name="Bruns T."/>
            <person name="Baldrian P."/>
            <person name="Vilgalys R."/>
            <person name="Henrissat B."/>
            <person name="Grigoriev I.V."/>
            <person name="Hibbett D."/>
            <person name="Nagy L.G."/>
            <person name="Martin F.M."/>
        </authorList>
    </citation>
    <scope>NUCLEOTIDE SEQUENCE</scope>
    <source>
        <strain evidence="2">BED1</strain>
    </source>
</reference>
<dbReference type="Gene3D" id="3.80.10.10">
    <property type="entry name" value="Ribonuclease Inhibitor"/>
    <property type="match status" value="1"/>
</dbReference>
<accession>A0AAD4BWV1</accession>
<evidence type="ECO:0000259" key="1">
    <source>
        <dbReference type="Pfam" id="PF12937"/>
    </source>
</evidence>
<proteinExistence type="predicted"/>
<comment type="caution">
    <text evidence="2">The sequence shown here is derived from an EMBL/GenBank/DDBJ whole genome shotgun (WGS) entry which is preliminary data.</text>
</comment>
<gene>
    <name evidence="2" type="ORF">L210DRAFT_3479023</name>
</gene>
<keyword evidence="3" id="KW-1185">Reference proteome</keyword>
<dbReference type="AlphaFoldDB" id="A0AAD4BWV1"/>
<evidence type="ECO:0000313" key="2">
    <source>
        <dbReference type="EMBL" id="KAF8441730.1"/>
    </source>
</evidence>
<feature type="domain" description="F-box" evidence="1">
    <location>
        <begin position="8"/>
        <end position="52"/>
    </location>
</feature>
<organism evidence="2 3">
    <name type="scientific">Boletus edulis BED1</name>
    <dbReference type="NCBI Taxonomy" id="1328754"/>
    <lineage>
        <taxon>Eukaryota</taxon>
        <taxon>Fungi</taxon>
        <taxon>Dikarya</taxon>
        <taxon>Basidiomycota</taxon>
        <taxon>Agaricomycotina</taxon>
        <taxon>Agaricomycetes</taxon>
        <taxon>Agaricomycetidae</taxon>
        <taxon>Boletales</taxon>
        <taxon>Boletineae</taxon>
        <taxon>Boletaceae</taxon>
        <taxon>Boletoideae</taxon>
        <taxon>Boletus</taxon>
    </lineage>
</organism>
<name>A0AAD4BWV1_BOLED</name>
<dbReference type="InterPro" id="IPR032675">
    <property type="entry name" value="LRR_dom_sf"/>
</dbReference>
<reference evidence="2" key="2">
    <citation type="journal article" date="2020" name="Nat. Commun.">
        <title>Large-scale genome sequencing of mycorrhizal fungi provides insights into the early evolution of symbiotic traits.</title>
        <authorList>
            <person name="Miyauchi S."/>
            <person name="Kiss E."/>
            <person name="Kuo A."/>
            <person name="Drula E."/>
            <person name="Kohler A."/>
            <person name="Sanchez-Garcia M."/>
            <person name="Morin E."/>
            <person name="Andreopoulos B."/>
            <person name="Barry K.W."/>
            <person name="Bonito G."/>
            <person name="Buee M."/>
            <person name="Carver A."/>
            <person name="Chen C."/>
            <person name="Cichocki N."/>
            <person name="Clum A."/>
            <person name="Culley D."/>
            <person name="Crous P.W."/>
            <person name="Fauchery L."/>
            <person name="Girlanda M."/>
            <person name="Hayes R.D."/>
            <person name="Keri Z."/>
            <person name="LaButti K."/>
            <person name="Lipzen A."/>
            <person name="Lombard V."/>
            <person name="Magnuson J."/>
            <person name="Maillard F."/>
            <person name="Murat C."/>
            <person name="Nolan M."/>
            <person name="Ohm R.A."/>
            <person name="Pangilinan J."/>
            <person name="Pereira M.F."/>
            <person name="Perotto S."/>
            <person name="Peter M."/>
            <person name="Pfister S."/>
            <person name="Riley R."/>
            <person name="Sitrit Y."/>
            <person name="Stielow J.B."/>
            <person name="Szollosi G."/>
            <person name="Zifcakova L."/>
            <person name="Stursova M."/>
            <person name="Spatafora J.W."/>
            <person name="Tedersoo L."/>
            <person name="Vaario L.M."/>
            <person name="Yamada A."/>
            <person name="Yan M."/>
            <person name="Wang P."/>
            <person name="Xu J."/>
            <person name="Bruns T."/>
            <person name="Baldrian P."/>
            <person name="Vilgalys R."/>
            <person name="Dunand C."/>
            <person name="Henrissat B."/>
            <person name="Grigoriev I.V."/>
            <person name="Hibbett D."/>
            <person name="Nagy L.G."/>
            <person name="Martin F.M."/>
        </authorList>
    </citation>
    <scope>NUCLEOTIDE SEQUENCE</scope>
    <source>
        <strain evidence="2">BED1</strain>
    </source>
</reference>
<dbReference type="EMBL" id="WHUW01000010">
    <property type="protein sequence ID" value="KAF8441730.1"/>
    <property type="molecule type" value="Genomic_DNA"/>
</dbReference>
<dbReference type="InterPro" id="IPR001810">
    <property type="entry name" value="F-box_dom"/>
</dbReference>
<dbReference type="Proteomes" id="UP001194468">
    <property type="component" value="Unassembled WGS sequence"/>
</dbReference>
<evidence type="ECO:0000313" key="3">
    <source>
        <dbReference type="Proteomes" id="UP001194468"/>
    </source>
</evidence>
<dbReference type="SUPFAM" id="SSF52047">
    <property type="entry name" value="RNI-like"/>
    <property type="match status" value="1"/>
</dbReference>
<protein>
    <recommendedName>
        <fullName evidence="1">F-box domain-containing protein</fullName>
    </recommendedName>
</protein>
<dbReference type="Pfam" id="PF12937">
    <property type="entry name" value="F-box-like"/>
    <property type="match status" value="1"/>
</dbReference>